<dbReference type="PRINTS" id="PR00313">
    <property type="entry name" value="CABNDNGRPT"/>
</dbReference>
<protein>
    <submittedName>
        <fullName evidence="6">Tandem-95 repeat protein</fullName>
    </submittedName>
</protein>
<organism evidence="6 7">
    <name type="scientific">Denitromonas halophila</name>
    <dbReference type="NCBI Taxonomy" id="1629404"/>
    <lineage>
        <taxon>Bacteria</taxon>
        <taxon>Pseudomonadati</taxon>
        <taxon>Pseudomonadota</taxon>
        <taxon>Betaproteobacteria</taxon>
        <taxon>Rhodocyclales</taxon>
        <taxon>Zoogloeaceae</taxon>
        <taxon>Denitromonas</taxon>
    </lineage>
</organism>
<dbReference type="Pfam" id="PF03160">
    <property type="entry name" value="Calx-beta"/>
    <property type="match status" value="1"/>
</dbReference>
<sequence length="1965" mass="197204">AGATSATFTVSTLDDAYADSGETFTASIASTSGGGYENLVVGTSSVTTTILDQVGSDNPPGAEDTATISIAGAASVVEGEVATYTVSVDKAPASALTVNVVTGHVTTDNGDLVPVTTAVTIAAGATSASFTLTTLDDAYADSGETFTASIASTTGGGYENLVVGTSGVTTTILDQTGSDNPPGAEDTATISIAGAASVVEGEQTIYTVSVDKAPASALTVNVVTGHVTTDNGDLVPVTQAVTIAAGATSASFTVTTLDDAYADSGETFTASIASTSGGGYENLVVGTSSVTTTILDQTGSDNPPGAEDTATISIAGAASVVEGEVATYTVSVDKTPASALTVNVVTGHVTTDNGDLVPVTTAVTIAAGATSASFTVTTLDDAYADSGETFTASIASTTGGGYENLVVGTSSVTTTILDQTGSDDPPGAEDTATINLSGPDVVAEGASATYTVTLDKAPTTAVTLNVTLTHVDTVSGDITSVPATVTIVAGVTTATFDVSTFDDAIQEPGESYSVSIALPGVPGGGFENLVIGTGSKTTQILDNDPDAVNDVISTNEDVPVVIAVRGNDTDPNGDPLTVTAVTQGTNGTVVIDGATGNPLYTPNPNFFGSDTFTYTITDGNGGFDTATVTVNVVSVNDVPIAVADTNTVSEDAVSVSGDVTPGTPTQDRDIDGDVLTVVGVAAGTPGTPPSGSVGTSVAGTYGAVTINGDGSYTYVPGAGAQALSAGQTANDVFTYRISDGNGGFAQTTLTITVTGVNDVPLGRDETVTTAEDVAYVFSLANFQMNDAEDGNPSNPTSVRIDSLPADGSLTLNGVAVTVGQVLSGASISAGQLVFTPAPQANGNNYANFDFSVRDSSGLFDPAPNTVTVNVTPVDDGAPLAANDAFMTTANTPIIITTGQLLANDVLRDHATITSVSPVSSGTLTDNGNGTWTYVSPTAGPAIFTYTLTDDDGQTSTATVNLTVVSGRDDLATVYESGLAAGSGGGATIVSGNLFANDGGGTTLFSIGGVTDGGAGDMDSRAGYISIDTAIGNLIVDTAGANAGDYTYTLLDRADNSAPANDLSVTEVFNYTSNATSAALRINVIDDAPLSFDRTVQVSEDQVPSYNLVLVLDVSGSMDIASAAGEVRQINPDGTITITTRLQMAKDAMKELVAEYYNQAQSVSVTLITFDSSATIVNPGAPLTDKNATLAAIDGLDGSGGTNYESALGAVQTAFGTIDPSLKNTLYFISDGEPSVGNLTDPAGASGYTTWIANNSVDAYAVGIGTGIANTGPLNSIHNVDADGDGVVDPAIIVPDLNDLDSALLSTVPTAYGGNVVSNANVGNVLGADGGYVQTIEIMLDSNNDGTPDQLVTFTYNAVSNQVSQNSSFLTGYPVAGDLVTLSTGQGFDLGTLTFNFKTGDYTFFTNGSATEGDSFELRFVARDNDGDVSPSTLLRVEVVDGQPIARPDSDTLLANQTHFEGNVISGLGTDGGLPQGQQVASFSAGGGGVDKAVDGAEVTSVTFKGVTYDLTTNASGSGAGFTWTVNNGQLSWTATSGGSSLVFSKTGFYDYTPPTVDVPVTPTSAPVTTWFNTSSNATANGVLLSGVSRTGAAQTLSYNNASGTSNDGVGVSGGGSSSRLDNLETLVVRFNQGIHTQGVQDVSFVVATSASNLGSTSGTVRALTYSVFDVAGNLLGRFYSTNEGVVTLPSEYSNIGWIEIEANSAAEARITSVSFESVQPSVAAAVAPVEIGYTLTDSDGDTSSAVLTTRIISNSIFGDDTNDTLTGTTGNDRIVAGAGNDVVNGGAGHDILEGGAGNDTLNGGDGNDVLRGGTGSDTLVGGAGNDVLSGGEGNDVLTGGLGADVFEWTLAARGVSGTPSVDRVTDFDTASVASGGDALDLRDLLQGEQHLGNDAGSLLNYLHFSQSGGNTIVHVSSNGGFTGGYSAGKEDATITLDGVNLFSGGLSSDQQVIQDLLSKGKLITD</sequence>
<dbReference type="Proteomes" id="UP000319502">
    <property type="component" value="Unassembled WGS sequence"/>
</dbReference>
<dbReference type="InterPro" id="IPR003644">
    <property type="entry name" value="Calx_beta"/>
</dbReference>
<dbReference type="PROSITE" id="PS50234">
    <property type="entry name" value="VWFA"/>
    <property type="match status" value="1"/>
</dbReference>
<gene>
    <name evidence="6" type="ORF">FHP91_18235</name>
</gene>
<keyword evidence="1" id="KW-0732">Signal</keyword>
<dbReference type="SUPFAM" id="SSF53300">
    <property type="entry name" value="vWA-like"/>
    <property type="match status" value="1"/>
</dbReference>
<dbReference type="Pfam" id="PF13519">
    <property type="entry name" value="VWA_2"/>
    <property type="match status" value="1"/>
</dbReference>
<dbReference type="Pfam" id="PF17803">
    <property type="entry name" value="Cadherin_4"/>
    <property type="match status" value="1"/>
</dbReference>
<dbReference type="InterPro" id="IPR036465">
    <property type="entry name" value="vWFA_dom_sf"/>
</dbReference>
<dbReference type="InterPro" id="IPR002035">
    <property type="entry name" value="VWF_A"/>
</dbReference>
<dbReference type="SUPFAM" id="SSF51120">
    <property type="entry name" value="beta-Roll"/>
    <property type="match status" value="1"/>
</dbReference>
<dbReference type="InterPro" id="IPR026919">
    <property type="entry name" value="ADGRV1"/>
</dbReference>
<dbReference type="NCBIfam" id="TIGR01965">
    <property type="entry name" value="VCBS_repeat"/>
    <property type="match status" value="1"/>
</dbReference>
<dbReference type="NCBIfam" id="TIGR03661">
    <property type="entry name" value="T1SS_VCA0849"/>
    <property type="match status" value="1"/>
</dbReference>
<dbReference type="InterPro" id="IPR019960">
    <property type="entry name" value="T1SS_VCA0849"/>
</dbReference>
<comment type="caution">
    <text evidence="6">The sequence shown here is derived from an EMBL/GenBank/DDBJ whole genome shotgun (WGS) entry which is preliminary data.</text>
</comment>
<dbReference type="InterPro" id="IPR038081">
    <property type="entry name" value="CalX-like_sf"/>
</dbReference>
<dbReference type="InterPro" id="IPR018511">
    <property type="entry name" value="Hemolysin-typ_Ca-bd_CS"/>
</dbReference>
<dbReference type="SMART" id="SM00327">
    <property type="entry name" value="VWA"/>
    <property type="match status" value="1"/>
</dbReference>
<name>A0A557QHI6_9RHOO</name>
<dbReference type="InterPro" id="IPR040853">
    <property type="entry name" value="RapA2_cadherin-like"/>
</dbReference>
<accession>A0A557QHI6</accession>
<feature type="region of interest" description="Disordered" evidence="4">
    <location>
        <begin position="1794"/>
        <end position="1816"/>
    </location>
</feature>
<dbReference type="Gene3D" id="3.40.50.410">
    <property type="entry name" value="von Willebrand factor, type A domain"/>
    <property type="match status" value="1"/>
</dbReference>
<dbReference type="GO" id="GO:0016020">
    <property type="term" value="C:membrane"/>
    <property type="evidence" value="ECO:0007669"/>
    <property type="project" value="InterPro"/>
</dbReference>
<dbReference type="SUPFAM" id="SSF141072">
    <property type="entry name" value="CalX-like"/>
    <property type="match status" value="4"/>
</dbReference>
<dbReference type="OrthoDB" id="4648428at2"/>
<evidence type="ECO:0000259" key="5">
    <source>
        <dbReference type="PROSITE" id="PS50234"/>
    </source>
</evidence>
<reference evidence="6 7" key="1">
    <citation type="submission" date="2019-07" db="EMBL/GenBank/DDBJ databases">
        <title>The pathways for chlorine oxyanion respiration interact through the shared metabolite chlorate.</title>
        <authorList>
            <person name="Barnum T.P."/>
            <person name="Cheng Y."/>
            <person name="Hill K.A."/>
            <person name="Lucas L.N."/>
            <person name="Carlson H.K."/>
            <person name="Coates J.D."/>
        </authorList>
    </citation>
    <scope>NUCLEOTIDE SEQUENCE [LARGE SCALE GENOMIC DNA]</scope>
    <source>
        <strain evidence="6 7">SFB-3</strain>
    </source>
</reference>
<dbReference type="PANTHER" id="PTHR46682:SF1">
    <property type="entry name" value="ADHESION G-PROTEIN COUPLED RECEPTOR V1"/>
    <property type="match status" value="1"/>
</dbReference>
<evidence type="ECO:0000313" key="7">
    <source>
        <dbReference type="Proteomes" id="UP000319502"/>
    </source>
</evidence>
<dbReference type="InterPro" id="IPR010221">
    <property type="entry name" value="VCBS_dom"/>
</dbReference>
<proteinExistence type="predicted"/>
<dbReference type="Pfam" id="PF20579">
    <property type="entry name" value="LapA"/>
    <property type="match status" value="4"/>
</dbReference>
<dbReference type="Gene3D" id="2.150.10.10">
    <property type="entry name" value="Serralysin-like metalloprotease, C-terminal"/>
    <property type="match status" value="2"/>
</dbReference>
<dbReference type="PROSITE" id="PS00330">
    <property type="entry name" value="HEMOLYSIN_CALCIUM"/>
    <property type="match status" value="3"/>
</dbReference>
<dbReference type="Gene3D" id="2.60.40.3440">
    <property type="match status" value="2"/>
</dbReference>
<evidence type="ECO:0000256" key="3">
    <source>
        <dbReference type="ARBA" id="ARBA00022837"/>
    </source>
</evidence>
<feature type="non-terminal residue" evidence="6">
    <location>
        <position position="1"/>
    </location>
</feature>
<dbReference type="Pfam" id="PF00353">
    <property type="entry name" value="HemolysinCabind"/>
    <property type="match status" value="2"/>
</dbReference>
<dbReference type="CDD" id="cd00198">
    <property type="entry name" value="vWFA"/>
    <property type="match status" value="1"/>
</dbReference>
<dbReference type="NCBIfam" id="NF012211">
    <property type="entry name" value="tand_rpt_95"/>
    <property type="match status" value="3"/>
</dbReference>
<evidence type="ECO:0000256" key="1">
    <source>
        <dbReference type="ARBA" id="ARBA00022729"/>
    </source>
</evidence>
<keyword evidence="2" id="KW-0677">Repeat</keyword>
<dbReference type="RefSeq" id="WP_144310926.1">
    <property type="nucleotide sequence ID" value="NZ_VMNK01000017.1"/>
</dbReference>
<dbReference type="GO" id="GO:0005509">
    <property type="term" value="F:calcium ion binding"/>
    <property type="evidence" value="ECO:0007669"/>
    <property type="project" value="InterPro"/>
</dbReference>
<dbReference type="PANTHER" id="PTHR46682">
    <property type="entry name" value="ADHESION G-PROTEIN COUPLED RECEPTOR V1"/>
    <property type="match status" value="1"/>
</dbReference>
<dbReference type="InterPro" id="IPR001343">
    <property type="entry name" value="Hemolysn_Ca-bd"/>
</dbReference>
<dbReference type="InterPro" id="IPR046779">
    <property type="entry name" value="LapA_adhesin_dom"/>
</dbReference>
<dbReference type="GO" id="GO:0004930">
    <property type="term" value="F:G protein-coupled receptor activity"/>
    <property type="evidence" value="ECO:0007669"/>
    <property type="project" value="InterPro"/>
</dbReference>
<evidence type="ECO:0000256" key="4">
    <source>
        <dbReference type="SAM" id="MobiDB-lite"/>
    </source>
</evidence>
<dbReference type="Pfam" id="PF17963">
    <property type="entry name" value="Big_9"/>
    <property type="match status" value="2"/>
</dbReference>
<evidence type="ECO:0000313" key="6">
    <source>
        <dbReference type="EMBL" id="TVO52362.1"/>
    </source>
</evidence>
<dbReference type="Gene3D" id="2.60.40.2030">
    <property type="match status" value="4"/>
</dbReference>
<keyword evidence="3" id="KW-0106">Calcium</keyword>
<keyword evidence="7" id="KW-1185">Reference proteome</keyword>
<dbReference type="EMBL" id="VMNK01000017">
    <property type="protein sequence ID" value="TVO52362.1"/>
    <property type="molecule type" value="Genomic_DNA"/>
</dbReference>
<evidence type="ECO:0000256" key="2">
    <source>
        <dbReference type="ARBA" id="ARBA00022737"/>
    </source>
</evidence>
<dbReference type="InterPro" id="IPR011049">
    <property type="entry name" value="Serralysin-like_metalloprot_C"/>
</dbReference>
<feature type="domain" description="VWFA" evidence="5">
    <location>
        <begin position="1106"/>
        <end position="1307"/>
    </location>
</feature>